<sequence length="591" mass="67161">MKKRFKIDSMFKQIFKINLLYANPAVTTKMWKKDKYRLNPDKIYKDLGIRSYVFGSVMMLFIYSLIFMPIDYSMFPYIVDYSILLFIVMNIFQTFTYFFNVFYESKDIEGYMTLPIDQSTVFNAKMAVVSLATMQLAIPMVSIILLYLIRIDYPIFLAVLFALIDFLLLWGIIIVLNTLVMNGLSKTAILTKFKTRIITAITVVTMILNVGFILVIQQFSNKLAEKTILKKDLVYGPLTKMMTSYTMHIFLIVVIFLVVATLYVLSVSKLKNNFYSTIRKLQTNIVKSGNKKVKSVEKEMQLDNKLIDKNKDHLLGNNSSQSHQNINNKSLDSVDNISSIGDISESKLEKSEKTSFIKTMFKYNLSLINDSTVISQSILLTIMMPVLVLFPNMINIMKYGGVEFISSNKLLFAIAISIAVAVLSSVYSTGLPAIMISLDGENYNYIKSLPISEKRYFLLKYVFSVGITAIFPMLLLIAAFIFLKVGLLASVLGILSMLILSFSIGSQWVIFDHKHAMTNWQNISELYSRISKGWTMIIFFLSMMLVIFGVAVFMGIGAFGLGNVAVGAMIAFILILSIICFLRTKRYLNKL</sequence>
<feature type="transmembrane region" description="Helical" evidence="1">
    <location>
        <begin position="457"/>
        <end position="481"/>
    </location>
</feature>
<feature type="transmembrane region" description="Helical" evidence="1">
    <location>
        <begin position="124"/>
        <end position="149"/>
    </location>
</feature>
<feature type="transmembrane region" description="Helical" evidence="1">
    <location>
        <begin position="197"/>
        <end position="216"/>
    </location>
</feature>
<feature type="transmembrane region" description="Helical" evidence="1">
    <location>
        <begin position="82"/>
        <end position="103"/>
    </location>
</feature>
<keyword evidence="1" id="KW-1133">Transmembrane helix</keyword>
<reference evidence="2" key="1">
    <citation type="thesis" date="2015" institute="Rutgers" country="The State University of New Jersey, 14 College Farm Rd., New Brunswick, NJ, USA">
        <title>Ammonia toxicity in bacteria and its implications for treatment of and resource recovery from highly nitrogenous organic wastes.</title>
        <authorList>
            <person name="Luther A.K."/>
        </authorList>
    </citation>
    <scope>NUCLEOTIDE SEQUENCE</scope>
    <source>
        <strain evidence="2">RT-10B</strain>
    </source>
</reference>
<feature type="transmembrane region" description="Helical" evidence="1">
    <location>
        <begin position="245"/>
        <end position="265"/>
    </location>
</feature>
<keyword evidence="3" id="KW-1185">Reference proteome</keyword>
<feature type="transmembrane region" description="Helical" evidence="1">
    <location>
        <begin position="155"/>
        <end position="176"/>
    </location>
</feature>
<dbReference type="OrthoDB" id="2176387at2"/>
<accession>A0A2P7PYS7</accession>
<comment type="caution">
    <text evidence="2">The sequence shown here is derived from an EMBL/GenBank/DDBJ whole genome shotgun (WGS) entry which is preliminary data.</text>
</comment>
<evidence type="ECO:0008006" key="4">
    <source>
        <dbReference type="Google" id="ProtNLM"/>
    </source>
</evidence>
<feature type="transmembrane region" description="Helical" evidence="1">
    <location>
        <begin position="487"/>
        <end position="511"/>
    </location>
</feature>
<feature type="transmembrane region" description="Helical" evidence="1">
    <location>
        <begin position="532"/>
        <end position="558"/>
    </location>
</feature>
<gene>
    <name evidence="2" type="ORF">UF10_08350</name>
</gene>
<dbReference type="Proteomes" id="UP000241434">
    <property type="component" value="Unassembled WGS sequence"/>
</dbReference>
<organism evidence="2 3">
    <name type="scientific">Peptostreptococcus russellii</name>
    <dbReference type="NCBI Taxonomy" id="215200"/>
    <lineage>
        <taxon>Bacteria</taxon>
        <taxon>Bacillati</taxon>
        <taxon>Bacillota</taxon>
        <taxon>Clostridia</taxon>
        <taxon>Peptostreptococcales</taxon>
        <taxon>Peptostreptococcaceae</taxon>
        <taxon>Peptostreptococcus</taxon>
    </lineage>
</organism>
<name>A0A2P7PYS7_9FIRM</name>
<evidence type="ECO:0000313" key="2">
    <source>
        <dbReference type="EMBL" id="PSJ30863.1"/>
    </source>
</evidence>
<feature type="transmembrane region" description="Helical" evidence="1">
    <location>
        <begin position="564"/>
        <end position="582"/>
    </location>
</feature>
<proteinExistence type="predicted"/>
<evidence type="ECO:0000313" key="3">
    <source>
        <dbReference type="Proteomes" id="UP000241434"/>
    </source>
</evidence>
<keyword evidence="1" id="KW-0812">Transmembrane</keyword>
<dbReference type="AlphaFoldDB" id="A0A2P7PYS7"/>
<feature type="transmembrane region" description="Helical" evidence="1">
    <location>
        <begin position="367"/>
        <end position="390"/>
    </location>
</feature>
<dbReference type="RefSeq" id="WP_106777355.1">
    <property type="nucleotide sequence ID" value="NZ_JYGE01000007.1"/>
</dbReference>
<feature type="transmembrane region" description="Helical" evidence="1">
    <location>
        <begin position="52"/>
        <end position="70"/>
    </location>
</feature>
<evidence type="ECO:0000256" key="1">
    <source>
        <dbReference type="SAM" id="Phobius"/>
    </source>
</evidence>
<feature type="transmembrane region" description="Helical" evidence="1">
    <location>
        <begin position="410"/>
        <end position="436"/>
    </location>
</feature>
<keyword evidence="1" id="KW-0472">Membrane</keyword>
<dbReference type="EMBL" id="JYGE01000007">
    <property type="protein sequence ID" value="PSJ30863.1"/>
    <property type="molecule type" value="Genomic_DNA"/>
</dbReference>
<protein>
    <recommendedName>
        <fullName evidence="4">ABC-2 type transport system permease protein</fullName>
    </recommendedName>
</protein>